<evidence type="ECO:0000256" key="10">
    <source>
        <dbReference type="PROSITE-ProRule" id="PRU10141"/>
    </source>
</evidence>
<dbReference type="STRING" id="105231.A0A1Y1I793"/>
<dbReference type="SMART" id="SM00220">
    <property type="entry name" value="S_TKc"/>
    <property type="match status" value="1"/>
</dbReference>
<feature type="domain" description="Protein kinase" evidence="12">
    <location>
        <begin position="54"/>
        <end position="416"/>
    </location>
</feature>
<keyword evidence="14" id="KW-1185">Reference proteome</keyword>
<dbReference type="GO" id="GO:0004674">
    <property type="term" value="F:protein serine/threonine kinase activity"/>
    <property type="evidence" value="ECO:0007669"/>
    <property type="project" value="UniProtKB-KW"/>
</dbReference>
<dbReference type="EMBL" id="DF237262">
    <property type="protein sequence ID" value="GAQ86820.1"/>
    <property type="molecule type" value="Genomic_DNA"/>
</dbReference>
<keyword evidence="4" id="KW-0808">Transferase</keyword>
<dbReference type="InterPro" id="IPR000719">
    <property type="entry name" value="Prot_kinase_dom"/>
</dbReference>
<dbReference type="OrthoDB" id="248923at2759"/>
<evidence type="ECO:0000256" key="2">
    <source>
        <dbReference type="ARBA" id="ARBA00012513"/>
    </source>
</evidence>
<feature type="region of interest" description="Disordered" evidence="11">
    <location>
        <begin position="440"/>
        <end position="465"/>
    </location>
</feature>
<dbReference type="PROSITE" id="PS50011">
    <property type="entry name" value="PROTEIN_KINASE_DOM"/>
    <property type="match status" value="1"/>
</dbReference>
<protein>
    <recommendedName>
        <fullName evidence="2">non-specific serine/threonine protein kinase</fullName>
        <ecNumber evidence="2">2.7.11.1</ecNumber>
    </recommendedName>
</protein>
<feature type="region of interest" description="Disordered" evidence="11">
    <location>
        <begin position="614"/>
        <end position="749"/>
    </location>
</feature>
<evidence type="ECO:0000256" key="5">
    <source>
        <dbReference type="ARBA" id="ARBA00022741"/>
    </source>
</evidence>
<evidence type="ECO:0000256" key="11">
    <source>
        <dbReference type="SAM" id="MobiDB-lite"/>
    </source>
</evidence>
<dbReference type="FunFam" id="3.30.200.20:FF:000097">
    <property type="entry name" value="Probable serine/threonine-protein kinase nek1"/>
    <property type="match status" value="1"/>
</dbReference>
<feature type="region of interest" description="Disordered" evidence="11">
    <location>
        <begin position="1040"/>
        <end position="1085"/>
    </location>
</feature>
<dbReference type="AlphaFoldDB" id="A0A1Y1I793"/>
<evidence type="ECO:0000259" key="12">
    <source>
        <dbReference type="PROSITE" id="PS50011"/>
    </source>
</evidence>
<evidence type="ECO:0000256" key="1">
    <source>
        <dbReference type="ARBA" id="ARBA00010886"/>
    </source>
</evidence>
<evidence type="ECO:0000256" key="3">
    <source>
        <dbReference type="ARBA" id="ARBA00022527"/>
    </source>
</evidence>
<evidence type="ECO:0000256" key="4">
    <source>
        <dbReference type="ARBA" id="ARBA00022679"/>
    </source>
</evidence>
<dbReference type="SUPFAM" id="SSF56112">
    <property type="entry name" value="Protein kinase-like (PK-like)"/>
    <property type="match status" value="1"/>
</dbReference>
<name>A0A1Y1I793_KLENI</name>
<feature type="region of interest" description="Disordered" evidence="11">
    <location>
        <begin position="496"/>
        <end position="517"/>
    </location>
</feature>
<evidence type="ECO:0000256" key="6">
    <source>
        <dbReference type="ARBA" id="ARBA00022777"/>
    </source>
</evidence>
<keyword evidence="3 13" id="KW-0723">Serine/threonine-protein kinase</keyword>
<proteinExistence type="inferred from homology"/>
<dbReference type="PROSITE" id="PS00108">
    <property type="entry name" value="PROTEIN_KINASE_ST"/>
    <property type="match status" value="1"/>
</dbReference>
<feature type="compositionally biased region" description="Basic and acidic residues" evidence="11">
    <location>
        <begin position="714"/>
        <end position="737"/>
    </location>
</feature>
<organism evidence="13 14">
    <name type="scientific">Klebsormidium nitens</name>
    <name type="common">Green alga</name>
    <name type="synonym">Ulothrix nitens</name>
    <dbReference type="NCBI Taxonomy" id="105231"/>
    <lineage>
        <taxon>Eukaryota</taxon>
        <taxon>Viridiplantae</taxon>
        <taxon>Streptophyta</taxon>
        <taxon>Klebsormidiophyceae</taxon>
        <taxon>Klebsormidiales</taxon>
        <taxon>Klebsormidiaceae</taxon>
        <taxon>Klebsormidium</taxon>
    </lineage>
</organism>
<dbReference type="CDD" id="cd08215">
    <property type="entry name" value="STKc_Nek"/>
    <property type="match status" value="1"/>
</dbReference>
<keyword evidence="7 10" id="KW-0067">ATP-binding</keyword>
<evidence type="ECO:0000313" key="14">
    <source>
        <dbReference type="Proteomes" id="UP000054558"/>
    </source>
</evidence>
<dbReference type="OMA" id="YDGGDMD"/>
<feature type="compositionally biased region" description="Basic and acidic residues" evidence="11">
    <location>
        <begin position="667"/>
        <end position="678"/>
    </location>
</feature>
<dbReference type="PANTHER" id="PTHR44899">
    <property type="entry name" value="CAMK FAMILY PROTEIN KINASE"/>
    <property type="match status" value="1"/>
</dbReference>
<dbReference type="InterPro" id="IPR017441">
    <property type="entry name" value="Protein_kinase_ATP_BS"/>
</dbReference>
<dbReference type="Gene3D" id="3.30.200.20">
    <property type="entry name" value="Phosphorylase Kinase, domain 1"/>
    <property type="match status" value="1"/>
</dbReference>
<gene>
    <name evidence="13" type="ORF">KFL_003130090</name>
</gene>
<comment type="catalytic activity">
    <reaction evidence="8">
        <text>L-threonyl-[protein] + ATP = O-phospho-L-threonyl-[protein] + ADP + H(+)</text>
        <dbReference type="Rhea" id="RHEA:46608"/>
        <dbReference type="Rhea" id="RHEA-COMP:11060"/>
        <dbReference type="Rhea" id="RHEA-COMP:11605"/>
        <dbReference type="ChEBI" id="CHEBI:15378"/>
        <dbReference type="ChEBI" id="CHEBI:30013"/>
        <dbReference type="ChEBI" id="CHEBI:30616"/>
        <dbReference type="ChEBI" id="CHEBI:61977"/>
        <dbReference type="ChEBI" id="CHEBI:456216"/>
        <dbReference type="EC" id="2.7.11.1"/>
    </reaction>
</comment>
<feature type="region of interest" description="Disordered" evidence="11">
    <location>
        <begin position="576"/>
        <end position="599"/>
    </location>
</feature>
<comment type="similarity">
    <text evidence="1">Belongs to the protein kinase superfamily. NEK Ser/Thr protein kinase family. NIMA subfamily.</text>
</comment>
<evidence type="ECO:0000313" key="13">
    <source>
        <dbReference type="EMBL" id="GAQ86820.1"/>
    </source>
</evidence>
<dbReference type="Gene3D" id="1.10.510.10">
    <property type="entry name" value="Transferase(Phosphotransferase) domain 1"/>
    <property type="match status" value="2"/>
</dbReference>
<dbReference type="InterPro" id="IPR008271">
    <property type="entry name" value="Ser/Thr_kinase_AS"/>
</dbReference>
<evidence type="ECO:0000256" key="9">
    <source>
        <dbReference type="ARBA" id="ARBA00048679"/>
    </source>
</evidence>
<dbReference type="Pfam" id="PF00069">
    <property type="entry name" value="Pkinase"/>
    <property type="match status" value="1"/>
</dbReference>
<dbReference type="EC" id="2.7.11.1" evidence="2"/>
<evidence type="ECO:0000256" key="7">
    <source>
        <dbReference type="ARBA" id="ARBA00022840"/>
    </source>
</evidence>
<dbReference type="Proteomes" id="UP000054558">
    <property type="component" value="Unassembled WGS sequence"/>
</dbReference>
<keyword evidence="6 13" id="KW-0418">Kinase</keyword>
<dbReference type="GO" id="GO:0005524">
    <property type="term" value="F:ATP binding"/>
    <property type="evidence" value="ECO:0007669"/>
    <property type="project" value="UniProtKB-UniRule"/>
</dbReference>
<feature type="region of interest" description="Disordered" evidence="11">
    <location>
        <begin position="764"/>
        <end position="919"/>
    </location>
</feature>
<dbReference type="InterPro" id="IPR051131">
    <property type="entry name" value="NEK_Ser/Thr_kinase_NIMA"/>
</dbReference>
<dbReference type="InterPro" id="IPR011009">
    <property type="entry name" value="Kinase-like_dom_sf"/>
</dbReference>
<dbReference type="PANTHER" id="PTHR44899:SF3">
    <property type="entry name" value="SERINE_THREONINE-PROTEIN KINASE NEK1"/>
    <property type="match status" value="1"/>
</dbReference>
<feature type="region of interest" description="Disordered" evidence="11">
    <location>
        <begin position="934"/>
        <end position="986"/>
    </location>
</feature>
<dbReference type="PROSITE" id="PS00107">
    <property type="entry name" value="PROTEIN_KINASE_ATP"/>
    <property type="match status" value="1"/>
</dbReference>
<keyword evidence="5 10" id="KW-0547">Nucleotide-binding</keyword>
<sequence>MGANFVFAAETFTKTEQLRKEPPKIYRDGSIGLGVNDPLFQFRDDDGPKRSEKYEEVGVLGTGSYGQAVLVRRKADGQKLVVKQINIHGLGFEQRLEARNEVEVLSKLDHPNIVRYHECFLEAGILHIVMEFAEEGDLYGRIQQRVVAGNEPFSEEQIMFWFVQICLALKHVHSKRMLHRDLKTQNIFCAAHDIIKVGDFGIAKVLSSDGDMAKTVIGTPYYLSPEICEDKPYDKKSDVWSLGCVLYEMVTLKHAFDGQVRWGVFGTVRFSASPLLRFRPPSTFRLPPSPSAFSFPLSALRPPPSAPSFRPPLPFSGSVFRIHPPQPALRPLLSAPCSPLSNLRFLPPLFRRSYHDWHLSELVTSLPALIMKILRGKYPPIPNNYSANLKNLIASMLKRDPKHRPSIEKILSLPFVRSSIERYCDHIQRFIISQGSENAGLQESLNQDPKPGSEDGLGGGLDGGLREMNGTLEAIKEGTLEGTAFSGISEKRTATIAGSEKSAVEMTGPEKPTVEIDGADTSTAAIESPEGQRATSPGSDKLAKARALARQKSAGRNQEWLARQGAQLEVLAQQTAQLSPGESGAARSSGEKAIPSPSQRPIRDLFSELVEEQLSAVPSPSGGSNARAQPPPSPGQRPGSAKLGARAALQVGAAVRKARATRAQTEAAERQKKLESASRKFLKGSDSPGSRPTTARRKPSGEDPKKVAAKARPLSHDDRERHRRLQEKEARQAKDAQMRAAAAHFSRLSKQDLNGTWKCTFSKSERQSRKEVLIRQQADRKAAREADLRATKQQLQRHKESLRQAKPRLNKAELIRQFSSHSPEGTRRPGTAPGQPELEFSLKGNNLLMTGSRPGDLSATSRSAGETSPKPLSMSETLKASPYGKSIRRDTQRRPLSAGGGFVRGARGDQTLGRTRKVSPEDLPVEIFVRGYTGPEKADVGRSGRGAETNGGVESRGTKGGGGKTESRGGVETAVNGGGGDGEHHVLSSSWKKVKGGMDLIAVLHTMQHFLGTHKGSLAEEEEARDPPGPATELGVIQEAEEEGAPVSTIKQSGPEESSAGPKASEELPSPGLKVRTKGHVADGGKDRVATLLGESGVPMSPMTPMIGDGARSAMGAKIENLRAMCRKELGGEVFAKVYQYLRDVQQSEENSSHHTQTTLDSLLSPGQLPLVRHVYKLVMYEDDYETQGESLT</sequence>
<accession>A0A1Y1I793</accession>
<comment type="catalytic activity">
    <reaction evidence="9">
        <text>L-seryl-[protein] + ATP = O-phospho-L-seryl-[protein] + ADP + H(+)</text>
        <dbReference type="Rhea" id="RHEA:17989"/>
        <dbReference type="Rhea" id="RHEA-COMP:9863"/>
        <dbReference type="Rhea" id="RHEA-COMP:11604"/>
        <dbReference type="ChEBI" id="CHEBI:15378"/>
        <dbReference type="ChEBI" id="CHEBI:29999"/>
        <dbReference type="ChEBI" id="CHEBI:30616"/>
        <dbReference type="ChEBI" id="CHEBI:83421"/>
        <dbReference type="ChEBI" id="CHEBI:456216"/>
        <dbReference type="EC" id="2.7.11.1"/>
    </reaction>
</comment>
<reference evidence="13 14" key="1">
    <citation type="journal article" date="2014" name="Nat. Commun.">
        <title>Klebsormidium flaccidum genome reveals primary factors for plant terrestrial adaptation.</title>
        <authorList>
            <person name="Hori K."/>
            <person name="Maruyama F."/>
            <person name="Fujisawa T."/>
            <person name="Togashi T."/>
            <person name="Yamamoto N."/>
            <person name="Seo M."/>
            <person name="Sato S."/>
            <person name="Yamada T."/>
            <person name="Mori H."/>
            <person name="Tajima N."/>
            <person name="Moriyama T."/>
            <person name="Ikeuchi M."/>
            <person name="Watanabe M."/>
            <person name="Wada H."/>
            <person name="Kobayashi K."/>
            <person name="Saito M."/>
            <person name="Masuda T."/>
            <person name="Sasaki-Sekimoto Y."/>
            <person name="Mashiguchi K."/>
            <person name="Awai K."/>
            <person name="Shimojima M."/>
            <person name="Masuda S."/>
            <person name="Iwai M."/>
            <person name="Nobusawa T."/>
            <person name="Narise T."/>
            <person name="Kondo S."/>
            <person name="Saito H."/>
            <person name="Sato R."/>
            <person name="Murakawa M."/>
            <person name="Ihara Y."/>
            <person name="Oshima-Yamada Y."/>
            <person name="Ohtaka K."/>
            <person name="Satoh M."/>
            <person name="Sonobe K."/>
            <person name="Ishii M."/>
            <person name="Ohtani R."/>
            <person name="Kanamori-Sato M."/>
            <person name="Honoki R."/>
            <person name="Miyazaki D."/>
            <person name="Mochizuki H."/>
            <person name="Umetsu J."/>
            <person name="Higashi K."/>
            <person name="Shibata D."/>
            <person name="Kamiya Y."/>
            <person name="Sato N."/>
            <person name="Nakamura Y."/>
            <person name="Tabata S."/>
            <person name="Ida S."/>
            <person name="Kurokawa K."/>
            <person name="Ohta H."/>
        </authorList>
    </citation>
    <scope>NUCLEOTIDE SEQUENCE [LARGE SCALE GENOMIC DNA]</scope>
    <source>
        <strain evidence="13 14">NIES-2285</strain>
    </source>
</reference>
<feature type="compositionally biased region" description="Basic and acidic residues" evidence="11">
    <location>
        <begin position="764"/>
        <end position="790"/>
    </location>
</feature>
<evidence type="ECO:0000256" key="8">
    <source>
        <dbReference type="ARBA" id="ARBA00047899"/>
    </source>
</evidence>
<feature type="binding site" evidence="10">
    <location>
        <position position="83"/>
    </location>
    <ligand>
        <name>ATP</name>
        <dbReference type="ChEBI" id="CHEBI:30616"/>
    </ligand>
</feature>